<evidence type="ECO:0000313" key="3">
    <source>
        <dbReference type="EMBL" id="AWR98904.1"/>
    </source>
</evidence>
<proteinExistence type="predicted"/>
<dbReference type="RefSeq" id="WP_054836744.1">
    <property type="nucleotide sequence ID" value="NZ_BBBA01000009.1"/>
</dbReference>
<sequence length="368" mass="41063">MLEFREQIPVTKELIYLNHAAISPTPIFALMESLGYLYGVSLKGSLHVNQVESDDFLNLRRVMGNFLNADPREISFIPNTSYGINMIVHGLNLSRGDVILTDNLEFPSTVYPLYKLAKRGVTVKMVKESPQNLEESILEELSDKVKLVVISHVSFNTGVRLDIGKIATRAKSNGSLLLVDAIQSAGALKIDVQETGVDFLVAGGYKWMMSPQGSGFMYVRKGLVQDPPFYGWKSSSTYMQFNPEIFALEEGPRRFEIGTIDISATLALTKVVERLTPIRDDIERRVLQLSAQVIDEAEDMGLEVITPKERRAGIVVVRTRDPRKVAEKLLAKKIVVSPRGEGVRISTHFYNTEEEVSKAVSEVKKSQS</sequence>
<dbReference type="KEGG" id="mhk:DFR87_03440"/>
<dbReference type="EMBL" id="CP029287">
    <property type="protein sequence ID" value="AWR98904.1"/>
    <property type="molecule type" value="Genomic_DNA"/>
</dbReference>
<reference evidence="4" key="3">
    <citation type="submission" date="2020-03" db="EMBL/GenBank/DDBJ databases">
        <title>Sequencing and Assembly of Multiple Reported Metal-Biooxidizing Members of the Extremely Thermoacidophilic Archaeal Family Sulfolobaceae.</title>
        <authorList>
            <person name="Counts J.A."/>
            <person name="Kelly R.M."/>
        </authorList>
    </citation>
    <scope>NUCLEOTIDE SEQUENCE [LARGE SCALE GENOMIC DNA]</scope>
    <source>
        <strain evidence="4">HO1-1</strain>
    </source>
</reference>
<dbReference type="InterPro" id="IPR015421">
    <property type="entry name" value="PyrdxlP-dep_Trfase_major"/>
</dbReference>
<keyword evidence="3" id="KW-0808">Transferase</keyword>
<keyword evidence="3" id="KW-0032">Aminotransferase</keyword>
<reference evidence="3 4" key="1">
    <citation type="submission" date="2018-05" db="EMBL/GenBank/DDBJ databases">
        <title>Complete Genome Sequences of Extremely Thermoacidophilic, Metal-Mobilizing Type-Strain Members of the Archaeal Family Sulfolobaceae: Acidianus brierleyi DSM-1651T, Acidianus sulfidivorans DSM-18786T, Metallosphaera hakonensis DSM-7519T, and Metallosphaera prunae DSM-10039T.</title>
        <authorList>
            <person name="Counts J.A."/>
            <person name="Kelly R.M."/>
        </authorList>
    </citation>
    <scope>NUCLEOTIDE SEQUENCE [LARGE SCALE GENOMIC DNA]</scope>
    <source>
        <strain evidence="3 4">HO1-1</strain>
    </source>
</reference>
<dbReference type="AlphaFoldDB" id="A0A2U9ISC8"/>
<dbReference type="Gene3D" id="3.90.1150.10">
    <property type="entry name" value="Aspartate Aminotransferase, domain 1"/>
    <property type="match status" value="1"/>
</dbReference>
<dbReference type="STRING" id="1293036.GCA_001315825_01697"/>
<name>A0A2U9ISC8_9CREN</name>
<evidence type="ECO:0000256" key="1">
    <source>
        <dbReference type="ARBA" id="ARBA00022898"/>
    </source>
</evidence>
<dbReference type="GO" id="GO:0008483">
    <property type="term" value="F:transaminase activity"/>
    <property type="evidence" value="ECO:0007669"/>
    <property type="project" value="UniProtKB-KW"/>
</dbReference>
<dbReference type="Proteomes" id="UP000247586">
    <property type="component" value="Chromosome"/>
</dbReference>
<dbReference type="PANTHER" id="PTHR43586">
    <property type="entry name" value="CYSTEINE DESULFURASE"/>
    <property type="match status" value="1"/>
</dbReference>
<dbReference type="InterPro" id="IPR000192">
    <property type="entry name" value="Aminotrans_V_dom"/>
</dbReference>
<evidence type="ECO:0000313" key="4">
    <source>
        <dbReference type="Proteomes" id="UP000247586"/>
    </source>
</evidence>
<dbReference type="Gene3D" id="3.40.640.10">
    <property type="entry name" value="Type I PLP-dependent aspartate aminotransferase-like (Major domain)"/>
    <property type="match status" value="1"/>
</dbReference>
<dbReference type="InterPro" id="IPR015422">
    <property type="entry name" value="PyrdxlP-dep_Trfase_small"/>
</dbReference>
<dbReference type="InterPro" id="IPR015424">
    <property type="entry name" value="PyrdxlP-dep_Trfase"/>
</dbReference>
<dbReference type="OrthoDB" id="5817at2157"/>
<dbReference type="Pfam" id="PF00266">
    <property type="entry name" value="Aminotran_5"/>
    <property type="match status" value="1"/>
</dbReference>
<feature type="domain" description="Aminotransferase class V" evidence="2">
    <location>
        <begin position="15"/>
        <end position="357"/>
    </location>
</feature>
<dbReference type="PANTHER" id="PTHR43586:SF8">
    <property type="entry name" value="CYSTEINE DESULFURASE 1, CHLOROPLASTIC"/>
    <property type="match status" value="1"/>
</dbReference>
<protein>
    <submittedName>
        <fullName evidence="3">Aminotransferase class V-fold PLP-dependent enzyme</fullName>
    </submittedName>
</protein>
<organism evidence="3 4">
    <name type="scientific">Metallosphaera hakonensis JCM 8857 = DSM 7519</name>
    <dbReference type="NCBI Taxonomy" id="1293036"/>
    <lineage>
        <taxon>Archaea</taxon>
        <taxon>Thermoproteota</taxon>
        <taxon>Thermoprotei</taxon>
        <taxon>Sulfolobales</taxon>
        <taxon>Sulfolobaceae</taxon>
        <taxon>Metallosphaera</taxon>
    </lineage>
</organism>
<reference evidence="4" key="2">
    <citation type="submission" date="2020-03" db="EMBL/GenBank/DDBJ databases">
        <title>Complete Genome Sequences of Extremely Thermoacidophilic, Metal-Mobilizing Type-Strain Members of the Archaeal Family Sulfolobaceae: Acidianus brierleyi DSM-1651T, Acidianus sulfidivorans DSM-18786T, Metallosphaera hakonensis DSM-7519T, and Metallosphaera prunae DSM-10039T.</title>
        <authorList>
            <person name="Counts J.A."/>
            <person name="Kelly R.M."/>
        </authorList>
    </citation>
    <scope>NUCLEOTIDE SEQUENCE [LARGE SCALE GENOMIC DNA]</scope>
    <source>
        <strain evidence="4">HO1-1</strain>
    </source>
</reference>
<dbReference type="SUPFAM" id="SSF53383">
    <property type="entry name" value="PLP-dependent transferases"/>
    <property type="match status" value="1"/>
</dbReference>
<keyword evidence="4" id="KW-1185">Reference proteome</keyword>
<accession>A0A2U9ISC8</accession>
<evidence type="ECO:0000259" key="2">
    <source>
        <dbReference type="Pfam" id="PF00266"/>
    </source>
</evidence>
<dbReference type="GeneID" id="36834364"/>
<gene>
    <name evidence="3" type="ORF">DFR87_03440</name>
</gene>
<keyword evidence="1" id="KW-0663">Pyridoxal phosphate</keyword>